<name>D8TYE2_VOLCA</name>
<feature type="chain" id="PRO_5003124009" description="SGNH hydrolase-type esterase domain-containing protein" evidence="1">
    <location>
        <begin position="22"/>
        <end position="495"/>
    </location>
</feature>
<reference evidence="2 3" key="1">
    <citation type="journal article" date="2010" name="Science">
        <title>Genomic analysis of organismal complexity in the multicellular green alga Volvox carteri.</title>
        <authorList>
            <person name="Prochnik S.E."/>
            <person name="Umen J."/>
            <person name="Nedelcu A.M."/>
            <person name="Hallmann A."/>
            <person name="Miller S.M."/>
            <person name="Nishii I."/>
            <person name="Ferris P."/>
            <person name="Kuo A."/>
            <person name="Mitros T."/>
            <person name="Fritz-Laylin L.K."/>
            <person name="Hellsten U."/>
            <person name="Chapman J."/>
            <person name="Simakov O."/>
            <person name="Rensing S.A."/>
            <person name="Terry A."/>
            <person name="Pangilinan J."/>
            <person name="Kapitonov V."/>
            <person name="Jurka J."/>
            <person name="Salamov A."/>
            <person name="Shapiro H."/>
            <person name="Schmutz J."/>
            <person name="Grimwood J."/>
            <person name="Lindquist E."/>
            <person name="Lucas S."/>
            <person name="Grigoriev I.V."/>
            <person name="Schmitt R."/>
            <person name="Kirk D."/>
            <person name="Rokhsar D.S."/>
        </authorList>
    </citation>
    <scope>NUCLEOTIDE SEQUENCE [LARGE SCALE GENOMIC DNA]</scope>
    <source>
        <strain evidence="3">f. Nagariensis / Eve</strain>
    </source>
</reference>
<evidence type="ECO:0008006" key="4">
    <source>
        <dbReference type="Google" id="ProtNLM"/>
    </source>
</evidence>
<evidence type="ECO:0000313" key="3">
    <source>
        <dbReference type="Proteomes" id="UP000001058"/>
    </source>
</evidence>
<dbReference type="Proteomes" id="UP000001058">
    <property type="component" value="Unassembled WGS sequence"/>
</dbReference>
<dbReference type="PANTHER" id="PTHR34407">
    <property type="entry name" value="EXPRESSED PROTEIN"/>
    <property type="match status" value="1"/>
</dbReference>
<organism evidence="3">
    <name type="scientific">Volvox carteri f. nagariensis</name>
    <dbReference type="NCBI Taxonomy" id="3068"/>
    <lineage>
        <taxon>Eukaryota</taxon>
        <taxon>Viridiplantae</taxon>
        <taxon>Chlorophyta</taxon>
        <taxon>core chlorophytes</taxon>
        <taxon>Chlorophyceae</taxon>
        <taxon>CS clade</taxon>
        <taxon>Chlamydomonadales</taxon>
        <taxon>Volvocaceae</taxon>
        <taxon>Volvox</taxon>
    </lineage>
</organism>
<proteinExistence type="predicted"/>
<keyword evidence="3" id="KW-1185">Reference proteome</keyword>
<protein>
    <recommendedName>
        <fullName evidence="4">SGNH hydrolase-type esterase domain-containing protein</fullName>
    </recommendedName>
</protein>
<dbReference type="AlphaFoldDB" id="D8TYE2"/>
<dbReference type="KEGG" id="vcn:VOLCADRAFT_105096"/>
<dbReference type="InterPro" id="IPR036514">
    <property type="entry name" value="SGNH_hydro_sf"/>
</dbReference>
<evidence type="ECO:0000256" key="1">
    <source>
        <dbReference type="SAM" id="SignalP"/>
    </source>
</evidence>
<evidence type="ECO:0000313" key="2">
    <source>
        <dbReference type="EMBL" id="EFJ47539.1"/>
    </source>
</evidence>
<keyword evidence="1" id="KW-0732">Signal</keyword>
<dbReference type="Gene3D" id="3.40.50.1110">
    <property type="entry name" value="SGNH hydrolase"/>
    <property type="match status" value="1"/>
</dbReference>
<dbReference type="RefSeq" id="XP_002951363.1">
    <property type="nucleotide sequence ID" value="XM_002951317.1"/>
</dbReference>
<dbReference type="InParanoid" id="D8TYE2"/>
<dbReference type="PANTHER" id="PTHR34407:SF1">
    <property type="entry name" value="SGNH HYDROLASE-TYPE ESTERASE DOMAIN-CONTAINING PROTEIN"/>
    <property type="match status" value="1"/>
</dbReference>
<sequence>MVQNPLRLFFILCFFSIPSGASYTPLTTYQKFRAITNYGDLAMYAKIVTKLGRKQCLNITAVGGSVSHGHFNHSMLPKAVLWHQRVGQMLNEAFPCGPNGHQVTAVARGSTVTRYWMDYFAGRQEVLLFGSDLVMIETAVNQLLERDVARREEEAFLSMVLLQSRRLDMATNNNRQLDDLSEAQLGTQRKFSGTAAMFVVPSSRCYTGFWSGVPFERTGDAMYAQLPVAQHHGAAIVSVLDALGPFPTRVSQEYFNATWFAGWPWGDKIHPDANGHRVVAELIVNYIQTIYQHANQFRDYPLPMEYVPRDPIFIDVRSRDMYLDLQPISVTSYDFNSRKVNNTATATDNRNNNNCKAWAFYADVPNKPGFISTTTNSYCQLYLPPKDAQRLTLGEAHVELLKSYMHMGTVAITIFRGVAGRDGTSCARGDLPNSVLGSHTVDCLWSEPVSLAKIEVFNFQLPQPRDDRTCLILDFTIRATNRKNNKVKVLGFSLF</sequence>
<dbReference type="GeneID" id="9615523"/>
<gene>
    <name evidence="2" type="ORF">VOLCADRAFT_105096</name>
</gene>
<accession>D8TYE2</accession>
<dbReference type="OrthoDB" id="528490at2759"/>
<dbReference type="EMBL" id="GL378344">
    <property type="protein sequence ID" value="EFJ47539.1"/>
    <property type="molecule type" value="Genomic_DNA"/>
</dbReference>
<feature type="signal peptide" evidence="1">
    <location>
        <begin position="1"/>
        <end position="21"/>
    </location>
</feature>
<dbReference type="SUPFAM" id="SSF52266">
    <property type="entry name" value="SGNH hydrolase"/>
    <property type="match status" value="1"/>
</dbReference>